<evidence type="ECO:0000313" key="1">
    <source>
        <dbReference type="EMBL" id="GAH12419.1"/>
    </source>
</evidence>
<proteinExistence type="predicted"/>
<protein>
    <submittedName>
        <fullName evidence="1">Uncharacterized protein</fullName>
    </submittedName>
</protein>
<name>X1E5F8_9ZZZZ</name>
<dbReference type="EMBL" id="BART01031258">
    <property type="protein sequence ID" value="GAH12419.1"/>
    <property type="molecule type" value="Genomic_DNA"/>
</dbReference>
<sequence>MIYRVVLLVVFALALFSFAPLCSEAQEVGVEKEIQQMVGENYLYAIDFLFFK</sequence>
<accession>X1E5F8</accession>
<comment type="caution">
    <text evidence="1">The sequence shown here is derived from an EMBL/GenBank/DDBJ whole genome shotgun (WGS) entry which is preliminary data.</text>
</comment>
<organism evidence="1">
    <name type="scientific">marine sediment metagenome</name>
    <dbReference type="NCBI Taxonomy" id="412755"/>
    <lineage>
        <taxon>unclassified sequences</taxon>
        <taxon>metagenomes</taxon>
        <taxon>ecological metagenomes</taxon>
    </lineage>
</organism>
<gene>
    <name evidence="1" type="ORF">S01H4_54337</name>
</gene>
<reference evidence="1" key="1">
    <citation type="journal article" date="2014" name="Front. Microbiol.">
        <title>High frequency of phylogenetically diverse reductive dehalogenase-homologous genes in deep subseafloor sedimentary metagenomes.</title>
        <authorList>
            <person name="Kawai M."/>
            <person name="Futagami T."/>
            <person name="Toyoda A."/>
            <person name="Takaki Y."/>
            <person name="Nishi S."/>
            <person name="Hori S."/>
            <person name="Arai W."/>
            <person name="Tsubouchi T."/>
            <person name="Morono Y."/>
            <person name="Uchiyama I."/>
            <person name="Ito T."/>
            <person name="Fujiyama A."/>
            <person name="Inagaki F."/>
            <person name="Takami H."/>
        </authorList>
    </citation>
    <scope>NUCLEOTIDE SEQUENCE</scope>
    <source>
        <strain evidence="1">Expedition CK06-06</strain>
    </source>
</reference>
<dbReference type="AlphaFoldDB" id="X1E5F8"/>
<feature type="non-terminal residue" evidence="1">
    <location>
        <position position="52"/>
    </location>
</feature>